<gene>
    <name evidence="1" type="primary">tssK</name>
    <name evidence="1" type="ORF">RFH47_13200</name>
</gene>
<comment type="caution">
    <text evidence="1">The sequence shown here is derived from an EMBL/GenBank/DDBJ whole genome shotgun (WGS) entry which is preliminary data.</text>
</comment>
<sequence>MFKAEKVLWGEGLFLRPQHFQLQDRYHEQRLNYTIRSTVPFAYGIQNLSFDQVSLSQHVLALTKLEILWQDGELYQAPHQDLLPEPIQLDEFNTHHELLIYIALPILQPNKPNLSFENQIQQGRYCSYLEETHDLFTDASPAEITLLRRRAEFKLLQGIPDQIIHGFYYLAIGKIKRQNPDRFELDANFIPPILHIHACPSLNTHLTRTLNIIQAKINALKSNQRENDRQMIEFRAGDIASFWLMNILNTAYAKLKHISLNPHMHPERLFLELLNFTASLLTFSNQYTVDQLPQYQHHKLQHCFEELDSILRHLLEIIISKRCIHIPLKETHPSYWCASLQSEITTRCFQLYLAISSDVLPIQDLIKNVPLRFKVGNSLDVEQRVVSALAAIPLHHLVQVPSAIPVRTGMCYFQIETQHELYQHVIDSESICIYIPTGFEDIHIELIAVLNEK</sequence>
<dbReference type="PANTHER" id="PTHR35566">
    <property type="entry name" value="BLR3599 PROTEIN"/>
    <property type="match status" value="1"/>
</dbReference>
<evidence type="ECO:0000313" key="2">
    <source>
        <dbReference type="Proteomes" id="UP001243844"/>
    </source>
</evidence>
<protein>
    <submittedName>
        <fullName evidence="1">Type VI secretion system baseplate subunit TssK</fullName>
    </submittedName>
</protein>
<dbReference type="Proteomes" id="UP001243844">
    <property type="component" value="Unassembled WGS sequence"/>
</dbReference>
<dbReference type="RefSeq" id="WP_308981858.1">
    <property type="nucleotide sequence ID" value="NZ_JAVIDL010000030.1"/>
</dbReference>
<dbReference type="EMBL" id="JAVIDL010000030">
    <property type="protein sequence ID" value="MDQ8936675.1"/>
    <property type="molecule type" value="Genomic_DNA"/>
</dbReference>
<dbReference type="InterPro" id="IPR010263">
    <property type="entry name" value="T6SS_TssK"/>
</dbReference>
<organism evidence="1 2">
    <name type="scientific">Acinetobacter rudis</name>
    <dbReference type="NCBI Taxonomy" id="632955"/>
    <lineage>
        <taxon>Bacteria</taxon>
        <taxon>Pseudomonadati</taxon>
        <taxon>Pseudomonadota</taxon>
        <taxon>Gammaproteobacteria</taxon>
        <taxon>Moraxellales</taxon>
        <taxon>Moraxellaceae</taxon>
        <taxon>Acinetobacter</taxon>
    </lineage>
</organism>
<accession>A0AAW8JC57</accession>
<dbReference type="NCBIfam" id="TIGR03353">
    <property type="entry name" value="VI_chp_4"/>
    <property type="match status" value="1"/>
</dbReference>
<dbReference type="AlphaFoldDB" id="A0AAW8JC57"/>
<reference evidence="1" key="1">
    <citation type="submission" date="2023-08" db="EMBL/GenBank/DDBJ databases">
        <title>Emergence of clinically-relevant ST2 carbapenem-resistant Acinetobacter baumannii strains in hospital sewages in Zhejiang, East of China.</title>
        <authorList>
            <person name="Kaichao C."/>
            <person name="Zhang R."/>
        </authorList>
    </citation>
    <scope>NUCLEOTIDE SEQUENCE</scope>
    <source>
        <strain evidence="1">M-RB-37</strain>
    </source>
</reference>
<proteinExistence type="predicted"/>
<dbReference type="PANTHER" id="PTHR35566:SF1">
    <property type="entry name" value="TYPE VI SECRETION SYSTEM BASEPLATE COMPONENT TSSK1"/>
    <property type="match status" value="1"/>
</dbReference>
<dbReference type="Pfam" id="PF05936">
    <property type="entry name" value="T6SS_VasE"/>
    <property type="match status" value="1"/>
</dbReference>
<name>A0AAW8JC57_9GAMM</name>
<evidence type="ECO:0000313" key="1">
    <source>
        <dbReference type="EMBL" id="MDQ8936675.1"/>
    </source>
</evidence>